<accession>A0A0F9SM21</accession>
<keyword evidence="2" id="KW-0472">Membrane</keyword>
<keyword evidence="2" id="KW-1133">Transmembrane helix</keyword>
<comment type="caution">
    <text evidence="3">The sequence shown here is derived from an EMBL/GenBank/DDBJ whole genome shotgun (WGS) entry which is preliminary data.</text>
</comment>
<dbReference type="AlphaFoldDB" id="A0A0F9SM21"/>
<proteinExistence type="predicted"/>
<keyword evidence="2" id="KW-0812">Transmembrane</keyword>
<sequence length="233" mass="26223">MKHRLLVIGVIILLTFNMGIILGQDDPAPVSVEVDGNDVEKFYDLDLDDIDHMSESDRTPLPNVTVVITVQIDYQDNTSGELDVKLYHDDGTGKASWLNQTMIYYAGSDIFNTSLGGYVEDTRVYYYVLVDDGGIPARSPEDPVQYVYLDWDTPVVVVEVPAGGGGETVIIIPGLDVTLDRSMFLVGVMVVIIIIIAFLWIIFYYKQKEEKRPKKRRKDSVSIKGRKKRKVNT</sequence>
<evidence type="ECO:0000256" key="1">
    <source>
        <dbReference type="SAM" id="MobiDB-lite"/>
    </source>
</evidence>
<feature type="compositionally biased region" description="Basic residues" evidence="1">
    <location>
        <begin position="213"/>
        <end position="233"/>
    </location>
</feature>
<reference evidence="3" key="1">
    <citation type="journal article" date="2015" name="Nature">
        <title>Complex archaea that bridge the gap between prokaryotes and eukaryotes.</title>
        <authorList>
            <person name="Spang A."/>
            <person name="Saw J.H."/>
            <person name="Jorgensen S.L."/>
            <person name="Zaremba-Niedzwiedzka K."/>
            <person name="Martijn J."/>
            <person name="Lind A.E."/>
            <person name="van Eijk R."/>
            <person name="Schleper C."/>
            <person name="Guy L."/>
            <person name="Ettema T.J."/>
        </authorList>
    </citation>
    <scope>NUCLEOTIDE SEQUENCE</scope>
</reference>
<name>A0A0F9SM21_9ZZZZ</name>
<gene>
    <name evidence="3" type="ORF">LCGC14_0453990</name>
</gene>
<protein>
    <submittedName>
        <fullName evidence="3">Uncharacterized protein</fullName>
    </submittedName>
</protein>
<dbReference type="EMBL" id="LAZR01000456">
    <property type="protein sequence ID" value="KKN68174.1"/>
    <property type="molecule type" value="Genomic_DNA"/>
</dbReference>
<evidence type="ECO:0000313" key="3">
    <source>
        <dbReference type="EMBL" id="KKN68174.1"/>
    </source>
</evidence>
<feature type="transmembrane region" description="Helical" evidence="2">
    <location>
        <begin position="183"/>
        <end position="205"/>
    </location>
</feature>
<feature type="region of interest" description="Disordered" evidence="1">
    <location>
        <begin position="212"/>
        <end position="233"/>
    </location>
</feature>
<organism evidence="3">
    <name type="scientific">marine sediment metagenome</name>
    <dbReference type="NCBI Taxonomy" id="412755"/>
    <lineage>
        <taxon>unclassified sequences</taxon>
        <taxon>metagenomes</taxon>
        <taxon>ecological metagenomes</taxon>
    </lineage>
</organism>
<evidence type="ECO:0000256" key="2">
    <source>
        <dbReference type="SAM" id="Phobius"/>
    </source>
</evidence>